<keyword evidence="4" id="KW-1185">Reference proteome</keyword>
<dbReference type="Proteomes" id="UP000682802">
    <property type="component" value="Chromosome 1"/>
</dbReference>
<dbReference type="PANTHER" id="PTHR43405">
    <property type="entry name" value="GLYCOSYL HYDROLASE DIGH"/>
    <property type="match status" value="1"/>
</dbReference>
<dbReference type="RefSeq" id="WP_144074861.1">
    <property type="nucleotide sequence ID" value="NZ_CP076128.1"/>
</dbReference>
<gene>
    <name evidence="3" type="ORF">KM029_00585</name>
</gene>
<dbReference type="PANTHER" id="PTHR43405:SF1">
    <property type="entry name" value="GLYCOSYL HYDROLASE DIGH"/>
    <property type="match status" value="1"/>
</dbReference>
<dbReference type="Gene3D" id="3.20.20.80">
    <property type="entry name" value="Glycosidases"/>
    <property type="match status" value="1"/>
</dbReference>
<dbReference type="SUPFAM" id="SSF51445">
    <property type="entry name" value="(Trans)glycosidases"/>
    <property type="match status" value="1"/>
</dbReference>
<sequence length="551" mass="63369">MRQFFFNIIFLTASTLCFSQETSVQKREFRGVWVATLNAIDWPYSEKDSADQQKEDFISLLDFHQKRGINAVIVQVRSSADVIYPSNIEPWSSSLSGKMGEAPKPFYDPLAFMISETHKRGMEFHAWVNPFRAVTNIQSVKVSSDHVYKRHPEWILKYHNLAILNPGIPEARKYIESVIEEIISNYDIDALHFDDYFYPYPDHGEIKADRATYRKYRVGNESIRDWRRANVNTFIEDIHALIIEKRPSLKFGVSPYGVWRNERDDQNGSPTRSGYTSYDHLYADVRLWLQNGWIDYVAPQAYQSTKHRNIPFKELITWWSNNSFGRHLYAGHATYRVQTSLEKGWRDNAEMPSQLYHTRSSENIHGSVFYNSTSLLYNQGGMADSLKNIYNVPALLPLMPWIDGTNPNPPEKPSIAVGETGIELKWQNALVAEDGDLATSYVIYSTTGGKLPNIDDPREILCIVPGNASSYIDERSLDLEKYTYLISALDRIHNESEAVLPVYPKEQNVILPAPFNEEMIVELNDAILKTTWEVVDRVVDNQGITMIKEVN</sequence>
<dbReference type="InterPro" id="IPR003790">
    <property type="entry name" value="GHL10"/>
</dbReference>
<dbReference type="InterPro" id="IPR052177">
    <property type="entry name" value="Divisome_Glycosyl_Hydrolase"/>
</dbReference>
<name>A0ABX8GVW9_9BACT</name>
<feature type="domain" description="Glycosyl hydrolase-like 10" evidence="2">
    <location>
        <begin position="28"/>
        <end position="343"/>
    </location>
</feature>
<reference evidence="3 4" key="1">
    <citation type="submission" date="2021-05" db="EMBL/GenBank/DDBJ databases">
        <title>Comparative genomic studies on the polysaccharide-degrading batcterial strains of the Flammeovirga genus.</title>
        <authorList>
            <person name="Zewei F."/>
            <person name="Zheng Z."/>
            <person name="Yu L."/>
            <person name="Ruyue G."/>
            <person name="Yanhong M."/>
            <person name="Yuanyuan C."/>
            <person name="Jingyan G."/>
            <person name="Wenjun H."/>
        </authorList>
    </citation>
    <scope>NUCLEOTIDE SEQUENCE [LARGE SCALE GENOMIC DNA]</scope>
    <source>
        <strain evidence="3 4">YS10</strain>
    </source>
</reference>
<dbReference type="EMBL" id="CP076128">
    <property type="protein sequence ID" value="QWG07472.1"/>
    <property type="molecule type" value="Genomic_DNA"/>
</dbReference>
<evidence type="ECO:0000313" key="4">
    <source>
        <dbReference type="Proteomes" id="UP000682802"/>
    </source>
</evidence>
<accession>A0ABX8GVW9</accession>
<protein>
    <submittedName>
        <fullName evidence="3">Family 10 glycosylhydrolase</fullName>
    </submittedName>
</protein>
<organism evidence="3 4">
    <name type="scientific">Flammeovirga kamogawensis</name>
    <dbReference type="NCBI Taxonomy" id="373891"/>
    <lineage>
        <taxon>Bacteria</taxon>
        <taxon>Pseudomonadati</taxon>
        <taxon>Bacteroidota</taxon>
        <taxon>Cytophagia</taxon>
        <taxon>Cytophagales</taxon>
        <taxon>Flammeovirgaceae</taxon>
        <taxon>Flammeovirga</taxon>
    </lineage>
</organism>
<keyword evidence="1" id="KW-0732">Signal</keyword>
<proteinExistence type="predicted"/>
<evidence type="ECO:0000259" key="2">
    <source>
        <dbReference type="Pfam" id="PF02638"/>
    </source>
</evidence>
<dbReference type="InterPro" id="IPR017853">
    <property type="entry name" value="GH"/>
</dbReference>
<evidence type="ECO:0000256" key="1">
    <source>
        <dbReference type="ARBA" id="ARBA00022729"/>
    </source>
</evidence>
<evidence type="ECO:0000313" key="3">
    <source>
        <dbReference type="EMBL" id="QWG07472.1"/>
    </source>
</evidence>
<dbReference type="Pfam" id="PF02638">
    <property type="entry name" value="GHL10"/>
    <property type="match status" value="1"/>
</dbReference>